<evidence type="ECO:0000256" key="2">
    <source>
        <dbReference type="ARBA" id="ARBA00005801"/>
    </source>
</evidence>
<name>A0A1J4U3B7_9BACT</name>
<feature type="transmembrane region" description="Helical" evidence="7">
    <location>
        <begin position="215"/>
        <end position="234"/>
    </location>
</feature>
<dbReference type="InterPro" id="IPR050882">
    <property type="entry name" value="Prepilin_peptidase/N-MTase"/>
</dbReference>
<organism evidence="10 11">
    <name type="scientific">Candidatus Kuenenbacteria bacterium CG1_02_38_13</name>
    <dbReference type="NCBI Taxonomy" id="1805235"/>
    <lineage>
        <taxon>Bacteria</taxon>
        <taxon>Candidatus Kueneniibacteriota</taxon>
    </lineage>
</organism>
<evidence type="ECO:0000313" key="10">
    <source>
        <dbReference type="EMBL" id="OIO17309.1"/>
    </source>
</evidence>
<dbReference type="GO" id="GO:0005886">
    <property type="term" value="C:plasma membrane"/>
    <property type="evidence" value="ECO:0007669"/>
    <property type="project" value="UniProtKB-SubCell"/>
</dbReference>
<evidence type="ECO:0000313" key="11">
    <source>
        <dbReference type="Proteomes" id="UP000182465"/>
    </source>
</evidence>
<dbReference type="EMBL" id="MNVB01000034">
    <property type="protein sequence ID" value="OIO17309.1"/>
    <property type="molecule type" value="Genomic_DNA"/>
</dbReference>
<keyword evidence="3" id="KW-1003">Cell membrane</keyword>
<evidence type="ECO:0008006" key="12">
    <source>
        <dbReference type="Google" id="ProtNLM"/>
    </source>
</evidence>
<feature type="transmembrane region" description="Helical" evidence="7">
    <location>
        <begin position="115"/>
        <end position="134"/>
    </location>
</feature>
<feature type="domain" description="Prepilin type IV endopeptidase peptidase" evidence="8">
    <location>
        <begin position="122"/>
        <end position="230"/>
    </location>
</feature>
<dbReference type="GO" id="GO:0006465">
    <property type="term" value="P:signal peptide processing"/>
    <property type="evidence" value="ECO:0007669"/>
    <property type="project" value="TreeGrafter"/>
</dbReference>
<feature type="domain" description="Prepilin peptidase A24 N-terminal" evidence="9">
    <location>
        <begin position="11"/>
        <end position="92"/>
    </location>
</feature>
<evidence type="ECO:0000256" key="3">
    <source>
        <dbReference type="ARBA" id="ARBA00022475"/>
    </source>
</evidence>
<dbReference type="Pfam" id="PF06750">
    <property type="entry name" value="A24_N_bact"/>
    <property type="match status" value="1"/>
</dbReference>
<dbReference type="PANTHER" id="PTHR30487:SF0">
    <property type="entry name" value="PREPILIN LEADER PEPTIDASE_N-METHYLTRANSFERASE-RELATED"/>
    <property type="match status" value="1"/>
</dbReference>
<dbReference type="Pfam" id="PF01478">
    <property type="entry name" value="Peptidase_A24"/>
    <property type="match status" value="1"/>
</dbReference>
<evidence type="ECO:0000256" key="4">
    <source>
        <dbReference type="ARBA" id="ARBA00022692"/>
    </source>
</evidence>
<dbReference type="AlphaFoldDB" id="A0A1J4U3B7"/>
<comment type="subcellular location">
    <subcellularLocation>
        <location evidence="1">Cell membrane</location>
        <topology evidence="1">Multi-pass membrane protein</topology>
    </subcellularLocation>
</comment>
<evidence type="ECO:0000256" key="6">
    <source>
        <dbReference type="ARBA" id="ARBA00023136"/>
    </source>
</evidence>
<feature type="transmembrane region" description="Helical" evidence="7">
    <location>
        <begin position="167"/>
        <end position="188"/>
    </location>
</feature>
<dbReference type="GO" id="GO:0004190">
    <property type="term" value="F:aspartic-type endopeptidase activity"/>
    <property type="evidence" value="ECO:0007669"/>
    <property type="project" value="InterPro"/>
</dbReference>
<keyword evidence="6 7" id="KW-0472">Membrane</keyword>
<dbReference type="PANTHER" id="PTHR30487">
    <property type="entry name" value="TYPE 4 PREPILIN-LIKE PROTEINS LEADER PEPTIDE-PROCESSING ENZYME"/>
    <property type="match status" value="1"/>
</dbReference>
<gene>
    <name evidence="10" type="ORF">AUJ29_01530</name>
</gene>
<dbReference type="Proteomes" id="UP000182465">
    <property type="component" value="Unassembled WGS sequence"/>
</dbReference>
<accession>A0A1J4U3B7</accession>
<keyword evidence="5 7" id="KW-1133">Transmembrane helix</keyword>
<proteinExistence type="inferred from homology"/>
<comment type="similarity">
    <text evidence="2">Belongs to the peptidase A24 family.</text>
</comment>
<reference evidence="10" key="1">
    <citation type="journal article" date="2016" name="Environ. Microbiol.">
        <title>Genomic resolution of a cold subsurface aquifer community provides metabolic insights for novel microbes adapted to high CO concentrations.</title>
        <authorList>
            <person name="Probst A.J."/>
            <person name="Castelle C.J."/>
            <person name="Singh A."/>
            <person name="Brown C.T."/>
            <person name="Anantharaman K."/>
            <person name="Sharon I."/>
            <person name="Hug L.A."/>
            <person name="Burstein D."/>
            <person name="Emerson J.B."/>
            <person name="Thomas B.C."/>
            <person name="Banfield J.F."/>
        </authorList>
    </citation>
    <scope>NUCLEOTIDE SEQUENCE [LARGE SCALE GENOMIC DNA]</scope>
    <source>
        <strain evidence="10">CG1_02_38_13</strain>
    </source>
</reference>
<dbReference type="Gene3D" id="1.20.120.1220">
    <property type="match status" value="1"/>
</dbReference>
<evidence type="ECO:0000256" key="5">
    <source>
        <dbReference type="ARBA" id="ARBA00022989"/>
    </source>
</evidence>
<feature type="transmembrane region" description="Helical" evidence="7">
    <location>
        <begin position="76"/>
        <end position="95"/>
    </location>
</feature>
<dbReference type="InterPro" id="IPR000045">
    <property type="entry name" value="Prepilin_IV_endopep_pep"/>
</dbReference>
<evidence type="ECO:0000259" key="9">
    <source>
        <dbReference type="Pfam" id="PF06750"/>
    </source>
</evidence>
<keyword evidence="4 7" id="KW-0812">Transmembrane</keyword>
<evidence type="ECO:0000256" key="1">
    <source>
        <dbReference type="ARBA" id="ARBA00004651"/>
    </source>
</evidence>
<feature type="transmembrane region" description="Helical" evidence="7">
    <location>
        <begin position="246"/>
        <end position="265"/>
    </location>
</feature>
<feature type="transmembrane region" description="Helical" evidence="7">
    <location>
        <begin position="6"/>
        <end position="28"/>
    </location>
</feature>
<evidence type="ECO:0000259" key="8">
    <source>
        <dbReference type="Pfam" id="PF01478"/>
    </source>
</evidence>
<comment type="caution">
    <text evidence="10">The sequence shown here is derived from an EMBL/GenBank/DDBJ whole genome shotgun (WGS) entry which is preliminary data.</text>
</comment>
<sequence>MNYFIFCVVFIFGLTIGSFINCLIYRLYIGKSFLRGRSFCPKCKHGLAWHDNIPLLSFFMLNGRCRYCRRAISMQYPAVELITAILFTAIFVLEVERCGGIAMDLMLFNCSFAQLLKLLRNWVFTFFLIIIFVYDLRYYLILDKVTVPAMMVALVFNLTLADDMTVSIFWLLAAGSVAGGFFLIQFLVSKGKWIGGGDIYLGFLMGFMLGWPQILIALFVSYIVGSVVGIGLILSKRKTIKSEVPFGTFLSVGTFVTLMRGDWIIEKYLNLL</sequence>
<evidence type="ECO:0000256" key="7">
    <source>
        <dbReference type="SAM" id="Phobius"/>
    </source>
</evidence>
<dbReference type="InterPro" id="IPR010627">
    <property type="entry name" value="Prepilin_pept_A24_N"/>
</dbReference>
<protein>
    <recommendedName>
        <fullName evidence="12">Prepilin peptidase</fullName>
    </recommendedName>
</protein>